<dbReference type="InterPro" id="IPR023614">
    <property type="entry name" value="Porin_dom_sf"/>
</dbReference>
<proteinExistence type="predicted"/>
<accession>A0A8J3CXF2</accession>
<protein>
    <recommendedName>
        <fullName evidence="3">Outer membrane porin, OprD family</fullName>
    </recommendedName>
</protein>
<sequence>MITATADLWAGDVQDTVRVRGKLGEDLKKGEFDFHARSFFMSTINAGDLLNYSTLATGAGVGYTSPEWKGFQLRFNGFFTFQVFEQNVRIADPITGGVNRYELLLYDMNDLTNTNKLDRLEELFIAYRRNRLKFTLGRQKVSSPLLNEQDNRMRPNVFGGLSMVYSGVSTKWTAMWINSMTIRGTVDWYSVENSVGVYPFGRNPFGQPSNYKGKISSKGIGLLGVQHYKDGFTGQFWNYTAENMFNMTFAQADYNLNVGRTRFYGGLQGFYQFALNDGGNPDPDFTYMLPDERALGLGGKLGFFYDTHNISVNYLWIADKGRFLFPREWGREILYASLPRERYEGAGDMNAVTVRYDWVTPLPNVFTQFGAGLVNHSKIDSYASNKYGLPSYYHFIGGVEYRFKDYLEGLNLNFLLVNKTAKDRSVLTENQRINRVDMWNINLVMDYRF</sequence>
<evidence type="ECO:0008006" key="3">
    <source>
        <dbReference type="Google" id="ProtNLM"/>
    </source>
</evidence>
<reference evidence="1" key="2">
    <citation type="submission" date="2020-09" db="EMBL/GenBank/DDBJ databases">
        <authorList>
            <person name="Sun Q."/>
            <person name="Kim S."/>
        </authorList>
    </citation>
    <scope>NUCLEOTIDE SEQUENCE</scope>
    <source>
        <strain evidence="1">KCTC 23224</strain>
    </source>
</reference>
<dbReference type="AlphaFoldDB" id="A0A8J3CXF2"/>
<reference evidence="1" key="1">
    <citation type="journal article" date="2014" name="Int. J. Syst. Evol. Microbiol.">
        <title>Complete genome sequence of Corynebacterium casei LMG S-19264T (=DSM 44701T), isolated from a smear-ripened cheese.</title>
        <authorList>
            <consortium name="US DOE Joint Genome Institute (JGI-PGF)"/>
            <person name="Walter F."/>
            <person name="Albersmeier A."/>
            <person name="Kalinowski J."/>
            <person name="Ruckert C."/>
        </authorList>
    </citation>
    <scope>NUCLEOTIDE SEQUENCE</scope>
    <source>
        <strain evidence="1">KCTC 23224</strain>
    </source>
</reference>
<dbReference type="Gene3D" id="2.40.160.10">
    <property type="entry name" value="Porin"/>
    <property type="match status" value="1"/>
</dbReference>
<keyword evidence="2" id="KW-1185">Reference proteome</keyword>
<organism evidence="1 2">
    <name type="scientific">Mongoliitalea lutea</name>
    <dbReference type="NCBI Taxonomy" id="849756"/>
    <lineage>
        <taxon>Bacteria</taxon>
        <taxon>Pseudomonadati</taxon>
        <taxon>Bacteroidota</taxon>
        <taxon>Cytophagia</taxon>
        <taxon>Cytophagales</taxon>
        <taxon>Cyclobacteriaceae</taxon>
        <taxon>Mongoliitalea</taxon>
    </lineage>
</organism>
<gene>
    <name evidence="1" type="ORF">GCM10008106_26330</name>
</gene>
<name>A0A8J3CXF2_9BACT</name>
<evidence type="ECO:0000313" key="2">
    <source>
        <dbReference type="Proteomes" id="UP000642809"/>
    </source>
</evidence>
<evidence type="ECO:0000313" key="1">
    <source>
        <dbReference type="EMBL" id="GHB44100.1"/>
    </source>
</evidence>
<dbReference type="EMBL" id="BMYF01000017">
    <property type="protein sequence ID" value="GHB44100.1"/>
    <property type="molecule type" value="Genomic_DNA"/>
</dbReference>
<comment type="caution">
    <text evidence="1">The sequence shown here is derived from an EMBL/GenBank/DDBJ whole genome shotgun (WGS) entry which is preliminary data.</text>
</comment>
<dbReference type="Proteomes" id="UP000642809">
    <property type="component" value="Unassembled WGS sequence"/>
</dbReference>